<dbReference type="AlphaFoldDB" id="A0A379MYK7"/>
<protein>
    <submittedName>
        <fullName evidence="2">Uncharacterized protein conserved in bacteria</fullName>
    </submittedName>
</protein>
<sequence>MPGKTSRQDGASLAPGATAPSMTTPGMTALGAATLGATVLGAATLLCPTSARAQLLDQYLPNNYYSRFSLEAFPENVRPEDMDVTQRPRPEVQPLGVRLGAFTLRPSLGESMGVDTNPMGTKRGDTIGTFSTDAGLDLRSNWARNSLYASAGVDDRRVTGRNAETPDPSRTNFSTTVGGSYDIGRDTLSASASYFRLHEEATAFDAQTVAEPRAFNAYDLRAAYRAAFSNVSITPDFIFRAFRFVDAFDGNSTFNQKLRDRNVYDGGVTARYAVAPRRDLVAVVRGGRSDYVNYDPNYGKLGSNTVLALAGFDDSSGAVFRYRALVGYQVRFFDATGAKNRSSPVFEAAVAWSPTRLTTISGLASRRIEDTSTDTLQGYTYNQAQIALDHELLRNVLIGARADYLHAKYTGGGDSTVIGTGAYATWLVNRNISLRLSYDFTNRDGSDSGSNYDRHLALLRVGFGL</sequence>
<accession>A0A379MYK7</accession>
<feature type="compositionally biased region" description="Polar residues" evidence="1">
    <location>
        <begin position="168"/>
        <end position="177"/>
    </location>
</feature>
<reference evidence="2 3" key="1">
    <citation type="submission" date="2018-06" db="EMBL/GenBank/DDBJ databases">
        <authorList>
            <consortium name="Pathogen Informatics"/>
            <person name="Doyle S."/>
        </authorList>
    </citation>
    <scope>NUCLEOTIDE SEQUENCE [LARGE SCALE GENOMIC DNA]</scope>
    <source>
        <strain evidence="2 3">NCTC13291</strain>
    </source>
</reference>
<evidence type="ECO:0000313" key="3">
    <source>
        <dbReference type="Proteomes" id="UP000254919"/>
    </source>
</evidence>
<dbReference type="EMBL" id="UGVN01000001">
    <property type="protein sequence ID" value="SUE39783.1"/>
    <property type="molecule type" value="Genomic_DNA"/>
</dbReference>
<evidence type="ECO:0000256" key="1">
    <source>
        <dbReference type="SAM" id="MobiDB-lite"/>
    </source>
</evidence>
<dbReference type="Pfam" id="PF10082">
    <property type="entry name" value="BBP2_2"/>
    <property type="match status" value="1"/>
</dbReference>
<name>A0A379MYK7_9PROT</name>
<evidence type="ECO:0000313" key="2">
    <source>
        <dbReference type="EMBL" id="SUE39783.1"/>
    </source>
</evidence>
<dbReference type="Proteomes" id="UP000254919">
    <property type="component" value="Unassembled WGS sequence"/>
</dbReference>
<feature type="region of interest" description="Disordered" evidence="1">
    <location>
        <begin position="158"/>
        <end position="177"/>
    </location>
</feature>
<gene>
    <name evidence="2" type="ORF">NCTC13291_01503</name>
</gene>
<feature type="region of interest" description="Disordered" evidence="1">
    <location>
        <begin position="1"/>
        <end position="23"/>
    </location>
</feature>
<proteinExistence type="predicted"/>
<organism evidence="2 3">
    <name type="scientific">Roseomonas mucosa</name>
    <dbReference type="NCBI Taxonomy" id="207340"/>
    <lineage>
        <taxon>Bacteria</taxon>
        <taxon>Pseudomonadati</taxon>
        <taxon>Pseudomonadota</taxon>
        <taxon>Alphaproteobacteria</taxon>
        <taxon>Acetobacterales</taxon>
        <taxon>Roseomonadaceae</taxon>
        <taxon>Roseomonas</taxon>
    </lineage>
</organism>
<dbReference type="InterPro" id="IPR018759">
    <property type="entry name" value="BBP2_2"/>
</dbReference>